<gene>
    <name evidence="3" type="ORF">KDD17_18595</name>
</gene>
<dbReference type="RefSeq" id="WP_212706580.1">
    <property type="nucleotide sequence ID" value="NZ_CP073585.1"/>
</dbReference>
<evidence type="ECO:0000256" key="1">
    <source>
        <dbReference type="SAM" id="MobiDB-lite"/>
    </source>
</evidence>
<reference evidence="3" key="1">
    <citation type="submission" date="2021-04" db="EMBL/GenBank/DDBJ databases">
        <title>Complete genome sequence for Sulfitobacter sp. strain JK7-1.</title>
        <authorList>
            <person name="Park S.-J."/>
        </authorList>
    </citation>
    <scope>NUCLEOTIDE SEQUENCE</scope>
    <source>
        <strain evidence="3">JK7-1</strain>
    </source>
</reference>
<evidence type="ECO:0000313" key="4">
    <source>
        <dbReference type="Proteomes" id="UP000683291"/>
    </source>
</evidence>
<protein>
    <submittedName>
        <fullName evidence="3">ParB N-terminal domain-containing protein</fullName>
    </submittedName>
</protein>
<dbReference type="GO" id="GO:0007059">
    <property type="term" value="P:chromosome segregation"/>
    <property type="evidence" value="ECO:0007669"/>
    <property type="project" value="TreeGrafter"/>
</dbReference>
<evidence type="ECO:0000259" key="2">
    <source>
        <dbReference type="SMART" id="SM00470"/>
    </source>
</evidence>
<dbReference type="SUPFAM" id="SSF110849">
    <property type="entry name" value="ParB/Sulfiredoxin"/>
    <property type="match status" value="1"/>
</dbReference>
<evidence type="ECO:0000313" key="3">
    <source>
        <dbReference type="EMBL" id="QUJ78388.1"/>
    </source>
</evidence>
<sequence>MAKRRKLEAPDAADLARIEEEFRRETPARPMAAPISQVAGEAAQSATPEDPALRAERARDASDAGAHRAALAEGRVVLDLPLDEIVADAMVRDRTVLDAEEMEELKASIASTGLRLPIEVYALSDTDGPRYGLLSGYRRLRAVQALAGEGRAPARIKALLREPEAMGGAFAAMVEENEIRANLSHFERGRIAVIAAQQGAYTSVEAAVAGLFPAASKAKRSKIRSFAVIFEELGDLLSFPEALKEREGLKLAGALRSGAHGALRTALATGQGIDPAAEWRLLEEVIATIEAKGKATRDPRKGGRPSKADVGWQDAQTLVLSSGITLRRSTDSRGYLIRFEGKGLDGDLMDSVMAELAHLLEKP</sequence>
<dbReference type="GO" id="GO:0005694">
    <property type="term" value="C:chromosome"/>
    <property type="evidence" value="ECO:0007669"/>
    <property type="project" value="TreeGrafter"/>
</dbReference>
<dbReference type="PANTHER" id="PTHR33375">
    <property type="entry name" value="CHROMOSOME-PARTITIONING PROTEIN PARB-RELATED"/>
    <property type="match status" value="1"/>
</dbReference>
<feature type="region of interest" description="Disordered" evidence="1">
    <location>
        <begin position="1"/>
        <end position="66"/>
    </location>
</feature>
<dbReference type="Pfam" id="PF02195">
    <property type="entry name" value="ParB_N"/>
    <property type="match status" value="1"/>
</dbReference>
<accession>A0A975JH68</accession>
<proteinExistence type="predicted"/>
<dbReference type="InterPro" id="IPR003115">
    <property type="entry name" value="ParB_N"/>
</dbReference>
<feature type="domain" description="ParB-like N-terminal" evidence="2">
    <location>
        <begin position="78"/>
        <end position="178"/>
    </location>
</feature>
<keyword evidence="4" id="KW-1185">Reference proteome</keyword>
<organism evidence="3 4">
    <name type="scientific">Sulfitobacter albidus</name>
    <dbReference type="NCBI Taxonomy" id="2829501"/>
    <lineage>
        <taxon>Bacteria</taxon>
        <taxon>Pseudomonadati</taxon>
        <taxon>Pseudomonadota</taxon>
        <taxon>Alphaproteobacteria</taxon>
        <taxon>Rhodobacterales</taxon>
        <taxon>Roseobacteraceae</taxon>
        <taxon>Sulfitobacter</taxon>
    </lineage>
</organism>
<dbReference type="EMBL" id="CP073585">
    <property type="protein sequence ID" value="QUJ78388.1"/>
    <property type="molecule type" value="Genomic_DNA"/>
</dbReference>
<dbReference type="InterPro" id="IPR050336">
    <property type="entry name" value="Chromosome_partition/occlusion"/>
</dbReference>
<feature type="compositionally biased region" description="Basic and acidic residues" evidence="1">
    <location>
        <begin position="51"/>
        <end position="66"/>
    </location>
</feature>
<dbReference type="SMART" id="SM00470">
    <property type="entry name" value="ParB"/>
    <property type="match status" value="1"/>
</dbReference>
<dbReference type="PANTHER" id="PTHR33375:SF1">
    <property type="entry name" value="CHROMOSOME-PARTITIONING PROTEIN PARB-RELATED"/>
    <property type="match status" value="1"/>
</dbReference>
<dbReference type="Proteomes" id="UP000683291">
    <property type="component" value="Chromosome pJK7-1-4"/>
</dbReference>
<name>A0A975JH68_9RHOB</name>
<dbReference type="AlphaFoldDB" id="A0A975JH68"/>
<feature type="compositionally biased region" description="Basic and acidic residues" evidence="1">
    <location>
        <begin position="14"/>
        <end position="27"/>
    </location>
</feature>
<dbReference type="InterPro" id="IPR036086">
    <property type="entry name" value="ParB/Sulfiredoxin_sf"/>
</dbReference>
<dbReference type="KEGG" id="sual:KDD17_18595"/>
<dbReference type="Gene3D" id="3.90.1530.30">
    <property type="match status" value="1"/>
</dbReference>